<keyword evidence="3" id="KW-0326">Glycosidase</keyword>
<evidence type="ECO:0000256" key="3">
    <source>
        <dbReference type="ARBA" id="ARBA00023295"/>
    </source>
</evidence>
<dbReference type="PANTHER" id="PTHR35803">
    <property type="entry name" value="GLUCAN 1,4-ALPHA-GLUCOSIDASE SUSB-RELATED"/>
    <property type="match status" value="1"/>
</dbReference>
<dbReference type="Proteomes" id="UP000235589">
    <property type="component" value="Chromosome"/>
</dbReference>
<evidence type="ECO:0000313" key="6">
    <source>
        <dbReference type="EMBL" id="AUO18240.1"/>
    </source>
</evidence>
<proteinExistence type="predicted"/>
<evidence type="ECO:0000256" key="4">
    <source>
        <dbReference type="SAM" id="SignalP"/>
    </source>
</evidence>
<dbReference type="GO" id="GO:0030246">
    <property type="term" value="F:carbohydrate binding"/>
    <property type="evidence" value="ECO:0007669"/>
    <property type="project" value="InterPro"/>
</dbReference>
<protein>
    <submittedName>
        <fullName evidence="6">Glycoside hydrolase family 97 / S-layer domain-containing protein</fullName>
    </submittedName>
</protein>
<dbReference type="Pfam" id="PF14508">
    <property type="entry name" value="GH97_N"/>
    <property type="match status" value="1"/>
</dbReference>
<dbReference type="InterPro" id="IPR013785">
    <property type="entry name" value="Aldolase_TIM"/>
</dbReference>
<feature type="domain" description="SLH" evidence="5">
    <location>
        <begin position="738"/>
        <end position="794"/>
    </location>
</feature>
<dbReference type="GO" id="GO:0016798">
    <property type="term" value="F:hydrolase activity, acting on glycosyl bonds"/>
    <property type="evidence" value="ECO:0007669"/>
    <property type="project" value="UniProtKB-KW"/>
</dbReference>
<dbReference type="InterPro" id="IPR013780">
    <property type="entry name" value="Glyco_hydro_b"/>
</dbReference>
<dbReference type="PANTHER" id="PTHR35803:SF2">
    <property type="entry name" value="RETAINING ALPHA-GALACTOSIDASE"/>
    <property type="match status" value="1"/>
</dbReference>
<feature type="domain" description="SLH" evidence="5">
    <location>
        <begin position="619"/>
        <end position="677"/>
    </location>
</feature>
<dbReference type="InterPro" id="IPR017853">
    <property type="entry name" value="GH"/>
</dbReference>
<dbReference type="Gene3D" id="2.70.98.10">
    <property type="match status" value="1"/>
</dbReference>
<sequence length="794" mass="89387">MKNKLTTFILTVCLVFSIVQIGAVSADDSLTVTSPNGCISISIETKDGKINYSVKYNSISIIESSNIGITFSSVDFSEGVKYVSSYKNTIDETYSMLTGKASVYTNKANETVMTFEKDGHLLDLYVRAYDDGIAFRYGFNENGQSLSENTTFRLPQNCTVNAMEYEMCYENFYNRHNLYELNGVYGMPMTVKVADNTYALITEAELNGNYAGSVLNADGSNVLKLGYEPKQSEPVEISAPFLSPWRTVIIGDLNTIVSTEMPENLCAPSKLENTSWIKPGVSSWTWFNGDPTNDPEVYKQYIDLSADMGWQYVLLDEGWQPLEYDEYGRKTYSGIMDWTEEVIEYGKQRGIGIIVWSTSWDLDTEQKRERLKEWANMGIKGIKVDFFNSETQQTLKLMDSITQESAELKLLVNFHGCVKPTGERRTWPNIITREAVYGNEHFLSGENWGPTAEHNCTLPFTRNAVGPMDFTPELTNHNDKNYFTDGQKCALPIVFESGIQCLSDKPQIYENSAARELFKSIPAVWDETKLLSGDIGESAAVMRRFGDTYYVGSICNNQYVVDINLDFLKSGKYWFEMYTDGSNDTDIAVYNGVVTNRDTITIPQLTHGGGAVKFTPIKENTKLFSDIDGHWCEKNILSLAEKNKLNKYFYGEFGVDEYITRAEFVMLLTDALDIGCMQGSPRFYDSIRHIAKNYIYIATEKGIINGTSEETFLPESNITREDAATIIGRYENLKGGINSGFSDSNEISQYAKEYVAQCVAMGVITGYEDNSFKPKNNITKAEAAAMLFRCQNLK</sequence>
<evidence type="ECO:0000313" key="7">
    <source>
        <dbReference type="Proteomes" id="UP000235589"/>
    </source>
</evidence>
<dbReference type="Pfam" id="PF14509">
    <property type="entry name" value="GH97_C"/>
    <property type="match status" value="1"/>
</dbReference>
<dbReference type="SUPFAM" id="SSF51445">
    <property type="entry name" value="(Trans)glycosidases"/>
    <property type="match status" value="1"/>
</dbReference>
<evidence type="ECO:0000259" key="5">
    <source>
        <dbReference type="PROSITE" id="PS51272"/>
    </source>
</evidence>
<dbReference type="InterPro" id="IPR014718">
    <property type="entry name" value="GH-type_carb-bd"/>
</dbReference>
<dbReference type="EMBL" id="CP020991">
    <property type="protein sequence ID" value="AUO18240.1"/>
    <property type="molecule type" value="Genomic_DNA"/>
</dbReference>
<dbReference type="GeneID" id="98061486"/>
<dbReference type="KEGG" id="mpec:B9O19_00053"/>
<dbReference type="Pfam" id="PF10566">
    <property type="entry name" value="Glyco_hydro_97"/>
    <property type="match status" value="1"/>
</dbReference>
<name>A0A2K9NYZ1_9FIRM</name>
<feature type="signal peptide" evidence="4">
    <location>
        <begin position="1"/>
        <end position="26"/>
    </location>
</feature>
<evidence type="ECO:0000256" key="1">
    <source>
        <dbReference type="ARBA" id="ARBA00022737"/>
    </source>
</evidence>
<dbReference type="OrthoDB" id="57532at2"/>
<keyword evidence="4" id="KW-0732">Signal</keyword>
<dbReference type="Gene3D" id="2.60.40.1180">
    <property type="entry name" value="Golgi alpha-mannosidase II"/>
    <property type="match status" value="1"/>
</dbReference>
<keyword evidence="2 6" id="KW-0378">Hydrolase</keyword>
<dbReference type="RefSeq" id="WP_102364596.1">
    <property type="nucleotide sequence ID" value="NZ_CP020991.1"/>
</dbReference>
<dbReference type="InterPro" id="IPR019563">
    <property type="entry name" value="GH97_catalytic"/>
</dbReference>
<feature type="chain" id="PRO_5039716638" evidence="4">
    <location>
        <begin position="27"/>
        <end position="794"/>
    </location>
</feature>
<dbReference type="InterPro" id="IPR029486">
    <property type="entry name" value="GH97_N"/>
</dbReference>
<dbReference type="Gene3D" id="3.20.20.70">
    <property type="entry name" value="Aldolase class I"/>
    <property type="match status" value="1"/>
</dbReference>
<reference evidence="6 7" key="1">
    <citation type="submission" date="2017-04" db="EMBL/GenBank/DDBJ databases">
        <title>Monoglobus pectinilyticus 14 draft genome.</title>
        <authorList>
            <person name="Kim C."/>
            <person name="Rosendale D.I."/>
            <person name="Kelly W.J."/>
            <person name="Tannock G.W."/>
            <person name="Patchett M.L."/>
            <person name="Jordens J.Z."/>
        </authorList>
    </citation>
    <scope>NUCLEOTIDE SEQUENCE [LARGE SCALE GENOMIC DNA]</scope>
    <source>
        <strain evidence="6 7">14</strain>
    </source>
</reference>
<dbReference type="PROSITE" id="PS51272">
    <property type="entry name" value="SLH"/>
    <property type="match status" value="3"/>
</dbReference>
<organism evidence="6 7">
    <name type="scientific">Monoglobus pectinilyticus</name>
    <dbReference type="NCBI Taxonomy" id="1981510"/>
    <lineage>
        <taxon>Bacteria</taxon>
        <taxon>Bacillati</taxon>
        <taxon>Bacillota</taxon>
        <taxon>Clostridia</taxon>
        <taxon>Monoglobales</taxon>
        <taxon>Monoglobaceae</taxon>
        <taxon>Monoglobus</taxon>
    </lineage>
</organism>
<keyword evidence="7" id="KW-1185">Reference proteome</keyword>
<dbReference type="Pfam" id="PF00395">
    <property type="entry name" value="SLH"/>
    <property type="match status" value="3"/>
</dbReference>
<feature type="domain" description="SLH" evidence="5">
    <location>
        <begin position="678"/>
        <end position="736"/>
    </location>
</feature>
<gene>
    <name evidence="6" type="ORF">B9O19_00053</name>
</gene>
<accession>A0A2K9NYZ1</accession>
<evidence type="ECO:0000256" key="2">
    <source>
        <dbReference type="ARBA" id="ARBA00022801"/>
    </source>
</evidence>
<dbReference type="InterPro" id="IPR001119">
    <property type="entry name" value="SLH_dom"/>
</dbReference>
<dbReference type="InterPro" id="IPR029483">
    <property type="entry name" value="GH97_C"/>
</dbReference>
<dbReference type="InterPro" id="IPR052720">
    <property type="entry name" value="Glycosyl_hydrolase_97"/>
</dbReference>
<keyword evidence="1" id="KW-0677">Repeat</keyword>
<dbReference type="AlphaFoldDB" id="A0A2K9NYZ1"/>